<feature type="transmembrane region" description="Helical" evidence="6">
    <location>
        <begin position="46"/>
        <end position="67"/>
    </location>
</feature>
<dbReference type="AlphaFoldDB" id="A0A7G9R7B0"/>
<keyword evidence="5 6" id="KW-0472">Membrane</keyword>
<proteinExistence type="inferred from homology"/>
<evidence type="ECO:0000256" key="1">
    <source>
        <dbReference type="ARBA" id="ARBA00004141"/>
    </source>
</evidence>
<accession>A0A7G9R7B0</accession>
<evidence type="ECO:0000256" key="4">
    <source>
        <dbReference type="ARBA" id="ARBA00022989"/>
    </source>
</evidence>
<feature type="transmembrane region" description="Helical" evidence="6">
    <location>
        <begin position="74"/>
        <end position="94"/>
    </location>
</feature>
<name>A0A7G9R7B0_9ACTN</name>
<dbReference type="EMBL" id="CP060713">
    <property type="protein sequence ID" value="QNN51485.1"/>
    <property type="molecule type" value="Genomic_DNA"/>
</dbReference>
<dbReference type="GO" id="GO:0016020">
    <property type="term" value="C:membrane"/>
    <property type="evidence" value="ECO:0007669"/>
    <property type="project" value="UniProtKB-SubCell"/>
</dbReference>
<comment type="subcellular location">
    <subcellularLocation>
        <location evidence="1">Membrane</location>
        <topology evidence="1">Multi-pass membrane protein</topology>
    </subcellularLocation>
</comment>
<keyword evidence="8" id="KW-1185">Reference proteome</keyword>
<evidence type="ECO:0000256" key="5">
    <source>
        <dbReference type="ARBA" id="ARBA00023136"/>
    </source>
</evidence>
<dbReference type="CDD" id="cd15904">
    <property type="entry name" value="TSPO_MBR"/>
    <property type="match status" value="1"/>
</dbReference>
<keyword evidence="4 6" id="KW-1133">Transmembrane helix</keyword>
<dbReference type="Proteomes" id="UP000515947">
    <property type="component" value="Chromosome"/>
</dbReference>
<feature type="transmembrane region" description="Helical" evidence="6">
    <location>
        <begin position="133"/>
        <end position="152"/>
    </location>
</feature>
<organism evidence="7 8">
    <name type="scientific">Nocardioides mesophilus</name>
    <dbReference type="NCBI Taxonomy" id="433659"/>
    <lineage>
        <taxon>Bacteria</taxon>
        <taxon>Bacillati</taxon>
        <taxon>Actinomycetota</taxon>
        <taxon>Actinomycetes</taxon>
        <taxon>Propionibacteriales</taxon>
        <taxon>Nocardioidaceae</taxon>
        <taxon>Nocardioides</taxon>
    </lineage>
</organism>
<keyword evidence="3 6" id="KW-0812">Transmembrane</keyword>
<evidence type="ECO:0000256" key="3">
    <source>
        <dbReference type="ARBA" id="ARBA00022692"/>
    </source>
</evidence>
<evidence type="ECO:0000313" key="7">
    <source>
        <dbReference type="EMBL" id="QNN51485.1"/>
    </source>
</evidence>
<dbReference type="KEGG" id="nmes:H9L09_12875"/>
<sequence>MSRTLLVGAGFVVVVVAYAVLSQVWVSAEPGWYAALPRPPWQPPDWVFGVIWPLNFLALLAAGVVLARADPVRAGPVLAVLAVAVVFALGWAYLFYVPHALAASAVSLGIAAALTWVLLVLAAGVVGWTGVLLAPYAVWVSLATSLAVWYAVEV</sequence>
<dbReference type="InterPro" id="IPR038330">
    <property type="entry name" value="TspO/MBR-related_sf"/>
</dbReference>
<dbReference type="RefSeq" id="WP_187577321.1">
    <property type="nucleotide sequence ID" value="NZ_CP060713.1"/>
</dbReference>
<comment type="similarity">
    <text evidence="2">Belongs to the TspO/BZRP family.</text>
</comment>
<dbReference type="Gene3D" id="1.20.1260.100">
    <property type="entry name" value="TspO/MBR protein"/>
    <property type="match status" value="1"/>
</dbReference>
<evidence type="ECO:0000256" key="6">
    <source>
        <dbReference type="SAM" id="Phobius"/>
    </source>
</evidence>
<protein>
    <submittedName>
        <fullName evidence="7">Tryptophan-rich sensory protein</fullName>
    </submittedName>
</protein>
<dbReference type="InterPro" id="IPR004307">
    <property type="entry name" value="TspO_MBR"/>
</dbReference>
<evidence type="ECO:0000256" key="2">
    <source>
        <dbReference type="ARBA" id="ARBA00007524"/>
    </source>
</evidence>
<dbReference type="Pfam" id="PF03073">
    <property type="entry name" value="TspO_MBR"/>
    <property type="match status" value="1"/>
</dbReference>
<gene>
    <name evidence="7" type="ORF">H9L09_12875</name>
</gene>
<evidence type="ECO:0000313" key="8">
    <source>
        <dbReference type="Proteomes" id="UP000515947"/>
    </source>
</evidence>
<reference evidence="7 8" key="1">
    <citation type="submission" date="2020-08" db="EMBL/GenBank/DDBJ databases">
        <title>Genome sequence of Nocardioides mesophilus KACC 16243T.</title>
        <authorList>
            <person name="Hyun D.-W."/>
            <person name="Bae J.-W."/>
        </authorList>
    </citation>
    <scope>NUCLEOTIDE SEQUENCE [LARGE SCALE GENOMIC DNA]</scope>
    <source>
        <strain evidence="7 8">KACC 16243</strain>
    </source>
</reference>
<feature type="transmembrane region" description="Helical" evidence="6">
    <location>
        <begin position="100"/>
        <end position="126"/>
    </location>
</feature>